<accession>A0A4S8MDY2</accession>
<proteinExistence type="predicted"/>
<keyword evidence="2" id="KW-1185">Reference proteome</keyword>
<sequence length="65" mass="7264">MVYCRLMYDLYLKASLTVAPTACRLIRCWQGIINHINWDAFVGEDGDTTVAAGSRVPDISAIQFL</sequence>
<name>A0A4S8MDY2_DENBC</name>
<dbReference type="EMBL" id="ML179099">
    <property type="protein sequence ID" value="THV00750.1"/>
    <property type="molecule type" value="Genomic_DNA"/>
</dbReference>
<dbReference type="AlphaFoldDB" id="A0A4S8MDY2"/>
<gene>
    <name evidence="1" type="ORF">K435DRAFT_776344</name>
</gene>
<evidence type="ECO:0000313" key="1">
    <source>
        <dbReference type="EMBL" id="THV00750.1"/>
    </source>
</evidence>
<reference evidence="1 2" key="1">
    <citation type="journal article" date="2019" name="Nat. Ecol. Evol.">
        <title>Megaphylogeny resolves global patterns of mushroom evolution.</title>
        <authorList>
            <person name="Varga T."/>
            <person name="Krizsan K."/>
            <person name="Foldi C."/>
            <person name="Dima B."/>
            <person name="Sanchez-Garcia M."/>
            <person name="Sanchez-Ramirez S."/>
            <person name="Szollosi G.J."/>
            <person name="Szarkandi J.G."/>
            <person name="Papp V."/>
            <person name="Albert L."/>
            <person name="Andreopoulos W."/>
            <person name="Angelini C."/>
            <person name="Antonin V."/>
            <person name="Barry K.W."/>
            <person name="Bougher N.L."/>
            <person name="Buchanan P."/>
            <person name="Buyck B."/>
            <person name="Bense V."/>
            <person name="Catcheside P."/>
            <person name="Chovatia M."/>
            <person name="Cooper J."/>
            <person name="Damon W."/>
            <person name="Desjardin D."/>
            <person name="Finy P."/>
            <person name="Geml J."/>
            <person name="Haridas S."/>
            <person name="Hughes K."/>
            <person name="Justo A."/>
            <person name="Karasinski D."/>
            <person name="Kautmanova I."/>
            <person name="Kiss B."/>
            <person name="Kocsube S."/>
            <person name="Kotiranta H."/>
            <person name="LaButti K.M."/>
            <person name="Lechner B.E."/>
            <person name="Liimatainen K."/>
            <person name="Lipzen A."/>
            <person name="Lukacs Z."/>
            <person name="Mihaltcheva S."/>
            <person name="Morgado L.N."/>
            <person name="Niskanen T."/>
            <person name="Noordeloos M.E."/>
            <person name="Ohm R.A."/>
            <person name="Ortiz-Santana B."/>
            <person name="Ovrebo C."/>
            <person name="Racz N."/>
            <person name="Riley R."/>
            <person name="Savchenko A."/>
            <person name="Shiryaev A."/>
            <person name="Soop K."/>
            <person name="Spirin V."/>
            <person name="Szebenyi C."/>
            <person name="Tomsovsky M."/>
            <person name="Tulloss R.E."/>
            <person name="Uehling J."/>
            <person name="Grigoriev I.V."/>
            <person name="Vagvolgyi C."/>
            <person name="Papp T."/>
            <person name="Martin F.M."/>
            <person name="Miettinen O."/>
            <person name="Hibbett D.S."/>
            <person name="Nagy L.G."/>
        </authorList>
    </citation>
    <scope>NUCLEOTIDE SEQUENCE [LARGE SCALE GENOMIC DNA]</scope>
    <source>
        <strain evidence="1 2">CBS 962.96</strain>
    </source>
</reference>
<protein>
    <submittedName>
        <fullName evidence="1">Uncharacterized protein</fullName>
    </submittedName>
</protein>
<organism evidence="1 2">
    <name type="scientific">Dendrothele bispora (strain CBS 962.96)</name>
    <dbReference type="NCBI Taxonomy" id="1314807"/>
    <lineage>
        <taxon>Eukaryota</taxon>
        <taxon>Fungi</taxon>
        <taxon>Dikarya</taxon>
        <taxon>Basidiomycota</taxon>
        <taxon>Agaricomycotina</taxon>
        <taxon>Agaricomycetes</taxon>
        <taxon>Agaricomycetidae</taxon>
        <taxon>Agaricales</taxon>
        <taxon>Agaricales incertae sedis</taxon>
        <taxon>Dendrothele</taxon>
    </lineage>
</organism>
<dbReference type="Proteomes" id="UP000297245">
    <property type="component" value="Unassembled WGS sequence"/>
</dbReference>
<evidence type="ECO:0000313" key="2">
    <source>
        <dbReference type="Proteomes" id="UP000297245"/>
    </source>
</evidence>